<proteinExistence type="predicted"/>
<dbReference type="RefSeq" id="WP_231495367.1">
    <property type="nucleotide sequence ID" value="NZ_CACRSP010000003.1"/>
</dbReference>
<dbReference type="EMBL" id="CACRSP010000003">
    <property type="protein sequence ID" value="VYS95231.1"/>
    <property type="molecule type" value="Genomic_DNA"/>
</dbReference>
<dbReference type="Pfam" id="PF08463">
    <property type="entry name" value="EcoEI_R_C"/>
    <property type="match status" value="1"/>
</dbReference>
<dbReference type="GO" id="GO:0003677">
    <property type="term" value="F:DNA binding"/>
    <property type="evidence" value="ECO:0007669"/>
    <property type="project" value="InterPro"/>
</dbReference>
<sequence length="256" mass="29301">MNSDTVDIVLQELMERGIKTKGGEQIGKTILQVKAQERMVKRIADDSEYLDGASLEELERIRVTLRGLIRFIADSNTRRTIITDLKDPIIARVEGQDFDITEHYEDCKQKVNRYINEHSDDDDIRKLPYNEPLFGEDFSNLENTLIYELGSEEEYQNAFDDVPLGLLVRRIVKLDHQDTMDAFGEFINNHSLSPSQNATLNRIISYVEQNGYIQFEQLTQPPFDGLKSLILVFGKGLKDLKVGIDRLNHNALVPTA</sequence>
<dbReference type="AlphaFoldDB" id="A0A6N2SSQ4"/>
<dbReference type="GO" id="GO:0006304">
    <property type="term" value="P:DNA modification"/>
    <property type="evidence" value="ECO:0007669"/>
    <property type="project" value="InterPro"/>
</dbReference>
<organism evidence="2">
    <name type="scientific">Bifidobacterium dentium</name>
    <dbReference type="NCBI Taxonomy" id="1689"/>
    <lineage>
        <taxon>Bacteria</taxon>
        <taxon>Bacillati</taxon>
        <taxon>Actinomycetota</taxon>
        <taxon>Actinomycetes</taxon>
        <taxon>Bifidobacteriales</taxon>
        <taxon>Bifidobacteriaceae</taxon>
        <taxon>Bifidobacterium</taxon>
    </lineage>
</organism>
<feature type="domain" description="EcoEI R protein C-terminal" evidence="1">
    <location>
        <begin position="105"/>
        <end position="249"/>
    </location>
</feature>
<dbReference type="GO" id="GO:0003824">
    <property type="term" value="F:catalytic activity"/>
    <property type="evidence" value="ECO:0007669"/>
    <property type="project" value="InterPro"/>
</dbReference>
<protein>
    <recommendedName>
        <fullName evidence="1">EcoEI R protein C-terminal domain-containing protein</fullName>
    </recommendedName>
</protein>
<gene>
    <name evidence="2" type="ORF">BDLFYP24_01617</name>
</gene>
<accession>A0A6N2SSQ4</accession>
<evidence type="ECO:0000259" key="1">
    <source>
        <dbReference type="Pfam" id="PF08463"/>
    </source>
</evidence>
<evidence type="ECO:0000313" key="2">
    <source>
        <dbReference type="EMBL" id="VYS95231.1"/>
    </source>
</evidence>
<name>A0A6N2SSQ4_9BIFI</name>
<dbReference type="InterPro" id="IPR013670">
    <property type="entry name" value="EcoEI_R_C_dom"/>
</dbReference>
<reference evidence="2" key="1">
    <citation type="submission" date="2019-11" db="EMBL/GenBank/DDBJ databases">
        <authorList>
            <person name="Feng L."/>
        </authorList>
    </citation>
    <scope>NUCLEOTIDE SEQUENCE</scope>
    <source>
        <strain evidence="2">BdentiumLFYP24</strain>
    </source>
</reference>